<protein>
    <submittedName>
        <fullName evidence="1">Uncharacterized protein</fullName>
    </submittedName>
</protein>
<dbReference type="Proteomes" id="UP001165960">
    <property type="component" value="Unassembled WGS sequence"/>
</dbReference>
<keyword evidence="2" id="KW-1185">Reference proteome</keyword>
<accession>A0ACC2RYR2</accession>
<dbReference type="EMBL" id="QTSX02006409">
    <property type="protein sequence ID" value="KAJ9055181.1"/>
    <property type="molecule type" value="Genomic_DNA"/>
</dbReference>
<name>A0ACC2RYR2_9FUNG</name>
<reference evidence="1" key="1">
    <citation type="submission" date="2022-04" db="EMBL/GenBank/DDBJ databases">
        <title>Genome of the entomopathogenic fungus Entomophthora muscae.</title>
        <authorList>
            <person name="Elya C."/>
            <person name="Lovett B.R."/>
            <person name="Lee E."/>
            <person name="Macias A.M."/>
            <person name="Hajek A.E."/>
            <person name="De Bivort B.L."/>
            <person name="Kasson M.T."/>
            <person name="De Fine Licht H.H."/>
            <person name="Stajich J.E."/>
        </authorList>
    </citation>
    <scope>NUCLEOTIDE SEQUENCE</scope>
    <source>
        <strain evidence="1">Berkeley</strain>
    </source>
</reference>
<gene>
    <name evidence="1" type="ORF">DSO57_1006808</name>
</gene>
<evidence type="ECO:0000313" key="2">
    <source>
        <dbReference type="Proteomes" id="UP001165960"/>
    </source>
</evidence>
<evidence type="ECO:0000313" key="1">
    <source>
        <dbReference type="EMBL" id="KAJ9055181.1"/>
    </source>
</evidence>
<sequence length="180" mass="20302">MRGILFLFWFLASFLPVVSTLENPTPTTDWYNSSPDDAQQKESLAHRWFKYPSSHCGRKFQYDCLFTPPPTKPALVSPYASFYLLTYVVDYYLLGWFSSIFGRFSYLEHLGHLAMVTVSIGLAIAGFNLGALAHQLGNLFPAKWIPDNSTLSIPYHPQTNGMAEHTNGSLAQILQNVITF</sequence>
<comment type="caution">
    <text evidence="1">The sequence shown here is derived from an EMBL/GenBank/DDBJ whole genome shotgun (WGS) entry which is preliminary data.</text>
</comment>
<proteinExistence type="predicted"/>
<organism evidence="1 2">
    <name type="scientific">Entomophthora muscae</name>
    <dbReference type="NCBI Taxonomy" id="34485"/>
    <lineage>
        <taxon>Eukaryota</taxon>
        <taxon>Fungi</taxon>
        <taxon>Fungi incertae sedis</taxon>
        <taxon>Zoopagomycota</taxon>
        <taxon>Entomophthoromycotina</taxon>
        <taxon>Entomophthoromycetes</taxon>
        <taxon>Entomophthorales</taxon>
        <taxon>Entomophthoraceae</taxon>
        <taxon>Entomophthora</taxon>
    </lineage>
</organism>